<dbReference type="AlphaFoldDB" id="A0A1F6V2U8"/>
<name>A0A1F6V2U8_9BACT</name>
<accession>A0A1F6V2U8</accession>
<proteinExistence type="predicted"/>
<protein>
    <submittedName>
        <fullName evidence="1">Uncharacterized protein</fullName>
    </submittedName>
</protein>
<organism evidence="1 2">
    <name type="scientific">Candidatus Nomurabacteria bacterium RIFCSPHIGHO2_01_FULL_40_20</name>
    <dbReference type="NCBI Taxonomy" id="1801738"/>
    <lineage>
        <taxon>Bacteria</taxon>
        <taxon>Candidatus Nomuraibacteriota</taxon>
    </lineage>
</organism>
<evidence type="ECO:0000313" key="2">
    <source>
        <dbReference type="Proteomes" id="UP000178985"/>
    </source>
</evidence>
<reference evidence="1 2" key="1">
    <citation type="journal article" date="2016" name="Nat. Commun.">
        <title>Thousands of microbial genomes shed light on interconnected biogeochemical processes in an aquifer system.</title>
        <authorList>
            <person name="Anantharaman K."/>
            <person name="Brown C.T."/>
            <person name="Hug L.A."/>
            <person name="Sharon I."/>
            <person name="Castelle C.J."/>
            <person name="Probst A.J."/>
            <person name="Thomas B.C."/>
            <person name="Singh A."/>
            <person name="Wilkins M.J."/>
            <person name="Karaoz U."/>
            <person name="Brodie E.L."/>
            <person name="Williams K.H."/>
            <person name="Hubbard S.S."/>
            <person name="Banfield J.F."/>
        </authorList>
    </citation>
    <scope>NUCLEOTIDE SEQUENCE [LARGE SCALE GENOMIC DNA]</scope>
</reference>
<dbReference type="Proteomes" id="UP000178985">
    <property type="component" value="Unassembled WGS sequence"/>
</dbReference>
<gene>
    <name evidence="1" type="ORF">A2733_01070</name>
</gene>
<dbReference type="EMBL" id="MFTO01000009">
    <property type="protein sequence ID" value="OGI64000.1"/>
    <property type="molecule type" value="Genomic_DNA"/>
</dbReference>
<sequence length="74" mass="8673">MNTITVTKKEYESLLDKALRYEYIKREMASDAFSVPPLKNKKAVVSAFKNTKLYNKDFISSLERGLKRSTYFKK</sequence>
<comment type="caution">
    <text evidence="1">The sequence shown here is derived from an EMBL/GenBank/DDBJ whole genome shotgun (WGS) entry which is preliminary data.</text>
</comment>
<evidence type="ECO:0000313" key="1">
    <source>
        <dbReference type="EMBL" id="OGI64000.1"/>
    </source>
</evidence>